<dbReference type="AlphaFoldDB" id="A0A6A5WJS9"/>
<dbReference type="PANTHER" id="PTHR30466">
    <property type="entry name" value="FLAVIN REDUCTASE"/>
    <property type="match status" value="1"/>
</dbReference>
<dbReference type="Gene3D" id="2.30.110.10">
    <property type="entry name" value="Electron Transport, Fmn-binding Protein, Chain A"/>
    <property type="match status" value="1"/>
</dbReference>
<evidence type="ECO:0000256" key="1">
    <source>
        <dbReference type="ARBA" id="ARBA00023002"/>
    </source>
</evidence>
<feature type="compositionally biased region" description="Basic and acidic residues" evidence="2">
    <location>
        <begin position="82"/>
        <end position="97"/>
    </location>
</feature>
<dbReference type="GO" id="GO:0010181">
    <property type="term" value="F:FMN binding"/>
    <property type="evidence" value="ECO:0007669"/>
    <property type="project" value="InterPro"/>
</dbReference>
<evidence type="ECO:0000313" key="4">
    <source>
        <dbReference type="EMBL" id="KAF2001059.1"/>
    </source>
</evidence>
<organism evidence="4 5">
    <name type="scientific">Amniculicola lignicola CBS 123094</name>
    <dbReference type="NCBI Taxonomy" id="1392246"/>
    <lineage>
        <taxon>Eukaryota</taxon>
        <taxon>Fungi</taxon>
        <taxon>Dikarya</taxon>
        <taxon>Ascomycota</taxon>
        <taxon>Pezizomycotina</taxon>
        <taxon>Dothideomycetes</taxon>
        <taxon>Pleosporomycetidae</taxon>
        <taxon>Pleosporales</taxon>
        <taxon>Amniculicolaceae</taxon>
        <taxon>Amniculicola</taxon>
    </lineage>
</organism>
<dbReference type="InterPro" id="IPR050268">
    <property type="entry name" value="NADH-dep_flavin_reductase"/>
</dbReference>
<proteinExistence type="predicted"/>
<dbReference type="InterPro" id="IPR012349">
    <property type="entry name" value="Split_barrel_FMN-bd"/>
</dbReference>
<evidence type="ECO:0000259" key="3">
    <source>
        <dbReference type="SMART" id="SM00903"/>
    </source>
</evidence>
<feature type="domain" description="Flavin reductase like" evidence="3">
    <location>
        <begin position="149"/>
        <end position="315"/>
    </location>
</feature>
<feature type="region of interest" description="Disordered" evidence="2">
    <location>
        <begin position="52"/>
        <end position="110"/>
    </location>
</feature>
<protein>
    <recommendedName>
        <fullName evidence="3">Flavin reductase like domain-containing protein</fullName>
    </recommendedName>
</protein>
<feature type="region of interest" description="Disordered" evidence="2">
    <location>
        <begin position="881"/>
        <end position="904"/>
    </location>
</feature>
<keyword evidence="1" id="KW-0560">Oxidoreductase</keyword>
<feature type="region of interest" description="Disordered" evidence="2">
    <location>
        <begin position="324"/>
        <end position="367"/>
    </location>
</feature>
<evidence type="ECO:0000313" key="5">
    <source>
        <dbReference type="Proteomes" id="UP000799779"/>
    </source>
</evidence>
<dbReference type="EMBL" id="ML977585">
    <property type="protein sequence ID" value="KAF2001059.1"/>
    <property type="molecule type" value="Genomic_DNA"/>
</dbReference>
<dbReference type="GO" id="GO:0042602">
    <property type="term" value="F:riboflavin reductase (NADPH) activity"/>
    <property type="evidence" value="ECO:0007669"/>
    <property type="project" value="TreeGrafter"/>
</dbReference>
<dbReference type="Proteomes" id="UP000799779">
    <property type="component" value="Unassembled WGS sequence"/>
</dbReference>
<evidence type="ECO:0000256" key="2">
    <source>
        <dbReference type="SAM" id="MobiDB-lite"/>
    </source>
</evidence>
<reference evidence="4" key="1">
    <citation type="journal article" date="2020" name="Stud. Mycol.">
        <title>101 Dothideomycetes genomes: a test case for predicting lifestyles and emergence of pathogens.</title>
        <authorList>
            <person name="Haridas S."/>
            <person name="Albert R."/>
            <person name="Binder M."/>
            <person name="Bloem J."/>
            <person name="Labutti K."/>
            <person name="Salamov A."/>
            <person name="Andreopoulos B."/>
            <person name="Baker S."/>
            <person name="Barry K."/>
            <person name="Bills G."/>
            <person name="Bluhm B."/>
            <person name="Cannon C."/>
            <person name="Castanera R."/>
            <person name="Culley D."/>
            <person name="Daum C."/>
            <person name="Ezra D."/>
            <person name="Gonzalez J."/>
            <person name="Henrissat B."/>
            <person name="Kuo A."/>
            <person name="Liang C."/>
            <person name="Lipzen A."/>
            <person name="Lutzoni F."/>
            <person name="Magnuson J."/>
            <person name="Mondo S."/>
            <person name="Nolan M."/>
            <person name="Ohm R."/>
            <person name="Pangilinan J."/>
            <person name="Park H.-J."/>
            <person name="Ramirez L."/>
            <person name="Alfaro M."/>
            <person name="Sun H."/>
            <person name="Tritt A."/>
            <person name="Yoshinaga Y."/>
            <person name="Zwiers L.-H."/>
            <person name="Turgeon B."/>
            <person name="Goodwin S."/>
            <person name="Spatafora J."/>
            <person name="Crous P."/>
            <person name="Grigoriev I."/>
        </authorList>
    </citation>
    <scope>NUCLEOTIDE SEQUENCE</scope>
    <source>
        <strain evidence="4">CBS 123094</strain>
    </source>
</reference>
<sequence length="904" mass="102209">MALRRRSAARFFSVFYRWSRAVDSSQLCSHTPHLRLNARSYHNHFRTSRAVHTPTYPTRSRLGSLKDDHSEEKAEDEIVGEAQERRLQDDIKQRGPEDALSTASGEEQHQHDLNQAADLDEIPTGGHYADLSHQVSRKASNVTHLRSVMRHVPYPVVLIMAPGHSKSAPMNGMAVSSFNTVSMDPPTVSFNVREPSTTLAAIRANKGFFTLTILAGRSSSAQLLDKFTLGNSPKALEQRAAIEIVRYKDIGFETGVKFVKPILHDPTDVFASLTGRIDQEVKVGDHVIVVAKVDDVQRLREAGSTLAYVQGKYVAFSDKPLFEHDTSVPPPPATAPPSSKLPTARPPVAAKNPEPKKESKIGYSPLYDRDPSDCGYFSRSHSTYDRPAPFHVIKRGDETREMYETVSEKDHRWLIAESVQKYIHSNSVSLFALNSSEAVSRIRADLNLPEGALGINISHLLYRMKHPEASEPPPYFNYYYGKLTPHVVRFIGERLRILMKDDPNTLKKDFRDVYSSLSVELVGTGLLTNDLMEILRQSDVIPAFQEQEVDMARPSISFETLEQIAHKLIAHLRTLDPEKAVLMRSTQLLCETFQIQFDVPNELRLYVDEVRARLHFEAFPQFFEDSSINIASIAHTAVPNIIYRRIWDFVFSNPSGTSAPLTMGDSDPSTLNKEFPIAQLLDIYSRLLLPTHEILRRCHVDPLIQGFDPNYLISFLRSKTKGADGLPLTLVQKKEEIEAAHFRRSKVIVRHFLELISRLMKSQSETNSVPFSKRDYMAAAGFTESETEKRLWVYLPPKGSKRDKPNVMMRNGVWLQENGDDEAAWSILLELAAARKSSWAGNFTIRDRVLLKRIFRLKGDEHRKAELEKMIKMASKRWDAEIAGEESGEPVEDEGEDENLGSMV</sequence>
<feature type="compositionally biased region" description="Acidic residues" evidence="2">
    <location>
        <begin position="882"/>
        <end position="904"/>
    </location>
</feature>
<accession>A0A6A5WJS9</accession>
<dbReference type="Pfam" id="PF01613">
    <property type="entry name" value="Flavin_Reduct"/>
    <property type="match status" value="1"/>
</dbReference>
<dbReference type="OrthoDB" id="2015405at2759"/>
<dbReference type="InterPro" id="IPR002563">
    <property type="entry name" value="Flavin_Rdtase-like_dom"/>
</dbReference>
<dbReference type="SUPFAM" id="SSF50475">
    <property type="entry name" value="FMN-binding split barrel"/>
    <property type="match status" value="1"/>
</dbReference>
<keyword evidence="5" id="KW-1185">Reference proteome</keyword>
<gene>
    <name evidence="4" type="ORF">P154DRAFT_522050</name>
</gene>
<dbReference type="SMART" id="SM00903">
    <property type="entry name" value="Flavin_Reduct"/>
    <property type="match status" value="1"/>
</dbReference>
<name>A0A6A5WJS9_9PLEO</name>
<dbReference type="PANTHER" id="PTHR30466:SF1">
    <property type="entry name" value="FMN REDUCTASE (NADH) RUTF"/>
    <property type="match status" value="1"/>
</dbReference>